<feature type="compositionally biased region" description="Acidic residues" evidence="1">
    <location>
        <begin position="350"/>
        <end position="362"/>
    </location>
</feature>
<dbReference type="InterPro" id="IPR006311">
    <property type="entry name" value="TAT_signal"/>
</dbReference>
<feature type="compositionally biased region" description="Low complexity" evidence="1">
    <location>
        <begin position="339"/>
        <end position="349"/>
    </location>
</feature>
<protein>
    <submittedName>
        <fullName evidence="2">Uncharacterized protein</fullName>
    </submittedName>
</protein>
<dbReference type="EMBL" id="CP094528">
    <property type="protein sequence ID" value="UOE42653.1"/>
    <property type="molecule type" value="Genomic_DNA"/>
</dbReference>
<proteinExistence type="predicted"/>
<dbReference type="RefSeq" id="WP_243553585.1">
    <property type="nucleotide sequence ID" value="NZ_CP094528.1"/>
</dbReference>
<accession>A0ABY4BTW6</accession>
<reference evidence="2 3" key="1">
    <citation type="submission" date="2022-03" db="EMBL/GenBank/DDBJ databases">
        <title>Mucilaginibacter sp. isolated from the gut of Protaetia brevitarsis seulensis larvae.</title>
        <authorList>
            <person name="Won M."/>
            <person name="Kim S.-J."/>
            <person name="Kwon S.-W."/>
        </authorList>
    </citation>
    <scope>NUCLEOTIDE SEQUENCE [LARGE SCALE GENOMIC DNA]</scope>
    <source>
        <strain evidence="2 3">CFWR-12</strain>
    </source>
</reference>
<name>A0ABY4BTW6_9MICO</name>
<evidence type="ECO:0000256" key="1">
    <source>
        <dbReference type="SAM" id="MobiDB-lite"/>
    </source>
</evidence>
<sequence>MSARVSGALERSMVRRRIRHGAALAAVLLALAASGSFGPGGGLAFAAEQPSDAPAPAAPTTIAIPYLGTEQITPAAPWRIADCAAVTGASPLVVGCTEEAIDLAAPEYDPDAGLTRLQVPFTNGEVGMTVEYLVSLAKPDAPVLRPSQAAQPVAAGSLLRVPISDLGLTCTACAEGGAIEAVGVDPAAAGSAWATPTHLVFRAAAGYAGPVEVQVRVADDYGTWSVEASVYAGVYRPSGPPVVAVDVFAPLEGGAATVDLGDLVASVAGDELVLVGCGGGMHGQVACSADGVATYSGSGAIDQFSFRFAAGGEQAGGSVTLVPADAGLPTSGPVPMAPVVDDGAASDGAADGDGDADAEASEAEGAADAAAGVALAVIPAEPVDHDGSTAGVFTPLVATLDRVGAR</sequence>
<dbReference type="Proteomes" id="UP000832097">
    <property type="component" value="Chromosome"/>
</dbReference>
<feature type="region of interest" description="Disordered" evidence="1">
    <location>
        <begin position="330"/>
        <end position="364"/>
    </location>
</feature>
<evidence type="ECO:0000313" key="2">
    <source>
        <dbReference type="EMBL" id="UOE42653.1"/>
    </source>
</evidence>
<gene>
    <name evidence="2" type="ORF">MTO99_10645</name>
</gene>
<dbReference type="PROSITE" id="PS51318">
    <property type="entry name" value="TAT"/>
    <property type="match status" value="1"/>
</dbReference>
<organism evidence="2 3">
    <name type="scientific">Agromyces larvae</name>
    <dbReference type="NCBI Taxonomy" id="2929802"/>
    <lineage>
        <taxon>Bacteria</taxon>
        <taxon>Bacillati</taxon>
        <taxon>Actinomycetota</taxon>
        <taxon>Actinomycetes</taxon>
        <taxon>Micrococcales</taxon>
        <taxon>Microbacteriaceae</taxon>
        <taxon>Agromyces</taxon>
    </lineage>
</organism>
<evidence type="ECO:0000313" key="3">
    <source>
        <dbReference type="Proteomes" id="UP000832097"/>
    </source>
</evidence>
<keyword evidence="3" id="KW-1185">Reference proteome</keyword>